<proteinExistence type="inferred from homology"/>
<feature type="compositionally biased region" description="Basic and acidic residues" evidence="2">
    <location>
        <begin position="90"/>
        <end position="110"/>
    </location>
</feature>
<dbReference type="Proteomes" id="UP001254813">
    <property type="component" value="Unassembled WGS sequence"/>
</dbReference>
<feature type="domain" description="Transcription regulator TrmB C-terminal" evidence="4">
    <location>
        <begin position="116"/>
        <end position="238"/>
    </location>
</feature>
<dbReference type="InterPro" id="IPR021586">
    <property type="entry name" value="Tscrpt_reg_TrmB_C"/>
</dbReference>
<dbReference type="InterPro" id="IPR036388">
    <property type="entry name" value="WH-like_DNA-bd_sf"/>
</dbReference>
<accession>A0ABU2G3L1</accession>
<sequence length="246" mass="27226">MSNQSETAELLTWYGLSTYEASVFVSLLELESGTAKEVSKHSGVPQSQVYGAADSLQEQGFIEAQESRPRVYQPIDVDEAISRLKARHERRTDAAERNLRRIQENRETESEEQKEAVWTINGIDAVKSRMMSIISDAEEKIVLGIGGESPLTDTLESLLRQKDATGIDVVVVTNSDRVSTQFDSVGAVLTQEEVSGDESPSRHILIADGETILFGVRTNGSETAIWSSETDFADVLIEFARKRMVL</sequence>
<dbReference type="InterPro" id="IPR036390">
    <property type="entry name" value="WH_DNA-bd_sf"/>
</dbReference>
<dbReference type="CDD" id="cd09124">
    <property type="entry name" value="PLDc_like_TrmB_middle"/>
    <property type="match status" value="1"/>
</dbReference>
<organism evidence="5 6">
    <name type="scientific">Halogeometricum luteum</name>
    <dbReference type="NCBI Taxonomy" id="2950537"/>
    <lineage>
        <taxon>Archaea</taxon>
        <taxon>Methanobacteriati</taxon>
        <taxon>Methanobacteriota</taxon>
        <taxon>Stenosarchaea group</taxon>
        <taxon>Halobacteria</taxon>
        <taxon>Halobacteriales</taxon>
        <taxon>Haloferacaceae</taxon>
        <taxon>Halogeometricum</taxon>
    </lineage>
</organism>
<dbReference type="PANTHER" id="PTHR34293">
    <property type="entry name" value="HTH-TYPE TRANSCRIPTIONAL REGULATOR TRMBL2"/>
    <property type="match status" value="1"/>
</dbReference>
<dbReference type="EMBL" id="JAMQOQ010000003">
    <property type="protein sequence ID" value="MDS0295368.1"/>
    <property type="molecule type" value="Genomic_DNA"/>
</dbReference>
<evidence type="ECO:0008006" key="7">
    <source>
        <dbReference type="Google" id="ProtNLM"/>
    </source>
</evidence>
<evidence type="ECO:0000313" key="5">
    <source>
        <dbReference type="EMBL" id="MDS0295368.1"/>
    </source>
</evidence>
<dbReference type="PANTHER" id="PTHR34293:SF1">
    <property type="entry name" value="HTH-TYPE TRANSCRIPTIONAL REGULATOR TRMBL2"/>
    <property type="match status" value="1"/>
</dbReference>
<dbReference type="Pfam" id="PF01978">
    <property type="entry name" value="TrmB"/>
    <property type="match status" value="1"/>
</dbReference>
<comment type="similarity">
    <text evidence="1">Belongs to the transcriptional regulator TrmB family.</text>
</comment>
<feature type="domain" description="Transcription regulator TrmB N-terminal" evidence="3">
    <location>
        <begin position="14"/>
        <end position="77"/>
    </location>
</feature>
<evidence type="ECO:0000313" key="6">
    <source>
        <dbReference type="Proteomes" id="UP001254813"/>
    </source>
</evidence>
<dbReference type="InterPro" id="IPR051797">
    <property type="entry name" value="TrmB-like"/>
</dbReference>
<name>A0ABU2G3L1_9EURY</name>
<evidence type="ECO:0000256" key="2">
    <source>
        <dbReference type="SAM" id="MobiDB-lite"/>
    </source>
</evidence>
<protein>
    <recommendedName>
        <fullName evidence="7">Sugar-specific transcriptional regulator TrmB</fullName>
    </recommendedName>
</protein>
<dbReference type="InterPro" id="IPR002831">
    <property type="entry name" value="Tscrpt_reg_TrmB_N"/>
</dbReference>
<dbReference type="RefSeq" id="WP_310929250.1">
    <property type="nucleotide sequence ID" value="NZ_JAMQOQ010000003.1"/>
</dbReference>
<feature type="region of interest" description="Disordered" evidence="2">
    <location>
        <begin position="88"/>
        <end position="110"/>
    </location>
</feature>
<comment type="caution">
    <text evidence="5">The sequence shown here is derived from an EMBL/GenBank/DDBJ whole genome shotgun (WGS) entry which is preliminary data.</text>
</comment>
<evidence type="ECO:0000259" key="3">
    <source>
        <dbReference type="Pfam" id="PF01978"/>
    </source>
</evidence>
<reference evidence="5 6" key="1">
    <citation type="submission" date="2022-06" db="EMBL/GenBank/DDBJ databases">
        <title>Halogeometricum sp. a new haloarchaeum isolate from saline soil.</title>
        <authorList>
            <person name="Strakova D."/>
            <person name="Galisteo C."/>
            <person name="Sanchez-Porro C."/>
            <person name="Ventosa A."/>
        </authorList>
    </citation>
    <scope>NUCLEOTIDE SEQUENCE [LARGE SCALE GENOMIC DNA]</scope>
    <source>
        <strain evidence="6">S3BR25-2</strain>
    </source>
</reference>
<dbReference type="Gene3D" id="1.10.10.10">
    <property type="entry name" value="Winged helix-like DNA-binding domain superfamily/Winged helix DNA-binding domain"/>
    <property type="match status" value="1"/>
</dbReference>
<evidence type="ECO:0000256" key="1">
    <source>
        <dbReference type="ARBA" id="ARBA00007287"/>
    </source>
</evidence>
<evidence type="ECO:0000259" key="4">
    <source>
        <dbReference type="Pfam" id="PF11495"/>
    </source>
</evidence>
<gene>
    <name evidence="5" type="ORF">NDI79_14425</name>
</gene>
<dbReference type="SUPFAM" id="SSF46785">
    <property type="entry name" value="Winged helix' DNA-binding domain"/>
    <property type="match status" value="1"/>
</dbReference>
<dbReference type="Pfam" id="PF11495">
    <property type="entry name" value="Regulator_TrmB"/>
    <property type="match status" value="1"/>
</dbReference>
<keyword evidence="6" id="KW-1185">Reference proteome</keyword>